<reference evidence="1" key="1">
    <citation type="journal article" date="2021" name="J. Hered.">
        <title>Genome Assembly of Salicaceae Populus deltoides (Eastern Cottonwood) I-69 Based on Nanopore Sequencing and Hi-C Technologies.</title>
        <authorList>
            <person name="Bai S."/>
            <person name="Wu H."/>
            <person name="Zhang J."/>
            <person name="Pan Z."/>
            <person name="Zhao W."/>
            <person name="Li Z."/>
            <person name="Tong C."/>
        </authorList>
    </citation>
    <scope>NUCLEOTIDE SEQUENCE</scope>
    <source>
        <tissue evidence="1">Leaf</tissue>
    </source>
</reference>
<sequence length="147" mass="15794">MGLSSGALPIRDIIIRELSSQVLVSQAPHNHAPTHWALTRRDGVPEESIVKSSGCVPATPTTPTSKNVVGKVLASKPPVSDVIVLPVLPQRIVLSTSPPDQNASRPNFEVGVDVIVAQLSVGRERTPAQYKIECGEIITQFWVQAFV</sequence>
<organism evidence="1 2">
    <name type="scientific">Populus deltoides</name>
    <name type="common">Eastern poplar</name>
    <name type="synonym">Eastern cottonwood</name>
    <dbReference type="NCBI Taxonomy" id="3696"/>
    <lineage>
        <taxon>Eukaryota</taxon>
        <taxon>Viridiplantae</taxon>
        <taxon>Streptophyta</taxon>
        <taxon>Embryophyta</taxon>
        <taxon>Tracheophyta</taxon>
        <taxon>Spermatophyta</taxon>
        <taxon>Magnoliopsida</taxon>
        <taxon>eudicotyledons</taxon>
        <taxon>Gunneridae</taxon>
        <taxon>Pentapetalae</taxon>
        <taxon>rosids</taxon>
        <taxon>fabids</taxon>
        <taxon>Malpighiales</taxon>
        <taxon>Salicaceae</taxon>
        <taxon>Saliceae</taxon>
        <taxon>Populus</taxon>
    </lineage>
</organism>
<evidence type="ECO:0000313" key="1">
    <source>
        <dbReference type="EMBL" id="KAH8479912.1"/>
    </source>
</evidence>
<dbReference type="Proteomes" id="UP000807159">
    <property type="component" value="Chromosome 19"/>
</dbReference>
<comment type="caution">
    <text evidence="1">The sequence shown here is derived from an EMBL/GenBank/DDBJ whole genome shotgun (WGS) entry which is preliminary data.</text>
</comment>
<dbReference type="EMBL" id="JACEGQ020000019">
    <property type="protein sequence ID" value="KAH8479912.1"/>
    <property type="molecule type" value="Genomic_DNA"/>
</dbReference>
<evidence type="ECO:0000313" key="2">
    <source>
        <dbReference type="Proteomes" id="UP000807159"/>
    </source>
</evidence>
<proteinExistence type="predicted"/>
<dbReference type="AlphaFoldDB" id="A0A8T2WHS3"/>
<gene>
    <name evidence="1" type="ORF">H0E87_030211</name>
</gene>
<accession>A0A8T2WHS3</accession>
<name>A0A8T2WHS3_POPDE</name>
<keyword evidence="2" id="KW-1185">Reference proteome</keyword>
<protein>
    <submittedName>
        <fullName evidence="1">Uncharacterized protein</fullName>
    </submittedName>
</protein>